<dbReference type="InterPro" id="IPR020108">
    <property type="entry name" value="Spore_coat_CotD"/>
</dbReference>
<dbReference type="AlphaFoldDB" id="A0A0K9H067"/>
<evidence type="ECO:0000313" key="1">
    <source>
        <dbReference type="EMBL" id="KMY52364.1"/>
    </source>
</evidence>
<dbReference type="STRING" id="1679170.AC625_14500"/>
<dbReference type="Pfam" id="PF11122">
    <property type="entry name" value="Spore-coat_CotD"/>
    <property type="match status" value="1"/>
</dbReference>
<dbReference type="EMBL" id="LFZW01000001">
    <property type="protein sequence ID" value="KMY52364.1"/>
    <property type="molecule type" value="Genomic_DNA"/>
</dbReference>
<reference evidence="2" key="1">
    <citation type="submission" date="2015-07" db="EMBL/GenBank/DDBJ databases">
        <title>Genome sequencing project for genomic taxonomy and phylogenomics of Bacillus-like bacteria.</title>
        <authorList>
            <person name="Liu B."/>
            <person name="Wang J."/>
            <person name="Zhu Y."/>
            <person name="Liu G."/>
            <person name="Chen Q."/>
            <person name="Chen Z."/>
            <person name="Lan J."/>
            <person name="Che J."/>
            <person name="Ge C."/>
            <person name="Shi H."/>
            <person name="Pan Z."/>
            <person name="Liu X."/>
        </authorList>
    </citation>
    <scope>NUCLEOTIDE SEQUENCE [LARGE SCALE GENOMIC DNA]</scope>
    <source>
        <strain evidence="2">FJAT-27997</strain>
    </source>
</reference>
<organism evidence="1 2">
    <name type="scientific">Peribacillus loiseleuriae</name>
    <dbReference type="NCBI Taxonomy" id="1679170"/>
    <lineage>
        <taxon>Bacteria</taxon>
        <taxon>Bacillati</taxon>
        <taxon>Bacillota</taxon>
        <taxon>Bacilli</taxon>
        <taxon>Bacillales</taxon>
        <taxon>Bacillaceae</taxon>
        <taxon>Peribacillus</taxon>
    </lineage>
</organism>
<keyword evidence="2" id="KW-1185">Reference proteome</keyword>
<dbReference type="Proteomes" id="UP000037146">
    <property type="component" value="Unassembled WGS sequence"/>
</dbReference>
<evidence type="ECO:0000313" key="2">
    <source>
        <dbReference type="Proteomes" id="UP000037146"/>
    </source>
</evidence>
<evidence type="ECO:0008006" key="3">
    <source>
        <dbReference type="Google" id="ProtNLM"/>
    </source>
</evidence>
<gene>
    <name evidence="1" type="ORF">AC625_14500</name>
</gene>
<protein>
    <recommendedName>
        <fullName evidence="3">Spore coat protein CotH</fullName>
    </recommendedName>
</protein>
<dbReference type="PATRIC" id="fig|1679170.3.peg.3308"/>
<proteinExistence type="predicted"/>
<name>A0A0K9H067_9BACI</name>
<sequence>MAPAQVSPTTNTVNTNVMKTIVPHIHPSHNTTVNKHVFQHQHYFPHSNSVVNECYNQQLICCGPPPMPPFNPCCGPRPRPFGF</sequence>
<accession>A0A0K9H067</accession>
<comment type="caution">
    <text evidence="1">The sequence shown here is derived from an EMBL/GenBank/DDBJ whole genome shotgun (WGS) entry which is preliminary data.</text>
</comment>